<name>A0A812YZJ8_9DINO</name>
<accession>A0A812YZJ8</accession>
<dbReference type="Gene3D" id="1.10.472.80">
    <property type="entry name" value="Ypt/Rab-GAP domain of gyp1p, domain 3"/>
    <property type="match status" value="1"/>
</dbReference>
<dbReference type="Proteomes" id="UP000601435">
    <property type="component" value="Unassembled WGS sequence"/>
</dbReference>
<dbReference type="InterPro" id="IPR000195">
    <property type="entry name" value="Rab-GAP-TBC_dom"/>
</dbReference>
<organism evidence="2 3">
    <name type="scientific">Symbiodinium necroappetens</name>
    <dbReference type="NCBI Taxonomy" id="1628268"/>
    <lineage>
        <taxon>Eukaryota</taxon>
        <taxon>Sar</taxon>
        <taxon>Alveolata</taxon>
        <taxon>Dinophyceae</taxon>
        <taxon>Suessiales</taxon>
        <taxon>Symbiodiniaceae</taxon>
        <taxon>Symbiodinium</taxon>
    </lineage>
</organism>
<evidence type="ECO:0000259" key="1">
    <source>
        <dbReference type="PROSITE" id="PS50086"/>
    </source>
</evidence>
<reference evidence="2" key="1">
    <citation type="submission" date="2021-02" db="EMBL/GenBank/DDBJ databases">
        <authorList>
            <person name="Dougan E. K."/>
            <person name="Rhodes N."/>
            <person name="Thang M."/>
            <person name="Chan C."/>
        </authorList>
    </citation>
    <scope>NUCLEOTIDE SEQUENCE</scope>
</reference>
<dbReference type="PANTHER" id="PTHR22957">
    <property type="entry name" value="TBC1 DOMAIN FAMILY MEMBER GTPASE-ACTIVATING PROTEIN"/>
    <property type="match status" value="1"/>
</dbReference>
<dbReference type="InterPro" id="IPR035969">
    <property type="entry name" value="Rab-GAP_TBC_sf"/>
</dbReference>
<dbReference type="Gene3D" id="1.10.8.270">
    <property type="entry name" value="putative rabgap domain of human tbc1 domain family member 14 like domains"/>
    <property type="match status" value="1"/>
</dbReference>
<dbReference type="EMBL" id="CAJNJA010044822">
    <property type="protein sequence ID" value="CAE7804738.1"/>
    <property type="molecule type" value="Genomic_DNA"/>
</dbReference>
<feature type="non-terminal residue" evidence="2">
    <location>
        <position position="290"/>
    </location>
</feature>
<evidence type="ECO:0000313" key="3">
    <source>
        <dbReference type="Proteomes" id="UP000601435"/>
    </source>
</evidence>
<dbReference type="OrthoDB" id="294251at2759"/>
<dbReference type="PANTHER" id="PTHR22957:SF661">
    <property type="entry name" value="GH16847P"/>
    <property type="match status" value="1"/>
</dbReference>
<protein>
    <submittedName>
        <fullName evidence="2">Rabgap1l protein</fullName>
    </submittedName>
</protein>
<sequence length="290" mass="32289">ELENSEPSRGRSCSSLDKFSARPNLQRHSCTGAFRAEEMSICRVKRCLSSPLPADDQLEEASHLLANSRFNEAAVVIARDVSRVFPSNSRVHDVRIEIAEILRAYAREDPDLGYTQGMCFAAAVVAVGDGNLEGKQQRFSQLMEKLRDLWMPGFPLVEQGIPIVESMLASKDPELMHHLYQTIKMDLGMVIPSAWLSVFGKWLPLDVLQDLVPFLQKEGLAGFVIVTFLMLLAHRSKLLVARSLDEILPFINSFSKEAVPDQLLSVCQVSVTQLRSRSDSDGMSWVSVVG</sequence>
<dbReference type="GO" id="GO:0005096">
    <property type="term" value="F:GTPase activator activity"/>
    <property type="evidence" value="ECO:0007669"/>
    <property type="project" value="TreeGrafter"/>
</dbReference>
<dbReference type="SUPFAM" id="SSF47923">
    <property type="entry name" value="Ypt/Rab-GAP domain of gyp1p"/>
    <property type="match status" value="1"/>
</dbReference>
<feature type="domain" description="Rab-GAP TBC" evidence="1">
    <location>
        <begin position="1"/>
        <end position="219"/>
    </location>
</feature>
<comment type="caution">
    <text evidence="2">The sequence shown here is derived from an EMBL/GenBank/DDBJ whole genome shotgun (WGS) entry which is preliminary data.</text>
</comment>
<dbReference type="PROSITE" id="PS50086">
    <property type="entry name" value="TBC_RABGAP"/>
    <property type="match status" value="1"/>
</dbReference>
<dbReference type="Pfam" id="PF00566">
    <property type="entry name" value="RabGAP-TBC"/>
    <property type="match status" value="1"/>
</dbReference>
<proteinExistence type="predicted"/>
<evidence type="ECO:0000313" key="2">
    <source>
        <dbReference type="EMBL" id="CAE7804738.1"/>
    </source>
</evidence>
<keyword evidence="3" id="KW-1185">Reference proteome</keyword>
<gene>
    <name evidence="2" type="primary">Rabgap1l</name>
    <name evidence="2" type="ORF">SNEC2469_LOCUS23785</name>
</gene>
<dbReference type="AlphaFoldDB" id="A0A812YZJ8"/>